<dbReference type="AlphaFoldDB" id="F4SC04"/>
<evidence type="ECO:0000256" key="1">
    <source>
        <dbReference type="SAM" id="MobiDB-lite"/>
    </source>
</evidence>
<sequence length="228" mass="25623">MEKLMILEISKVVRQLHVLKNHFNLQFHLLVATWNPGKSAARALFQEEYSSCARWAHDQQKTHLLECFAFEATKAPQHMRPKPLDPKPLSQGAARQAQRRTELAHALNDLIAPHLRGGYLGRGDAHPKVPNLKAAFAAKTFRGDIKLTFNCTPQSRVTDIMISKGPGHLSNDEVDIWIEDIKSENYTIIAVPQSSDSKSKAEEENDKSSTVHSDSHPDLADEINMMLE</sequence>
<dbReference type="OrthoDB" id="10405150at2759"/>
<accession>F4SC04</accession>
<dbReference type="KEGG" id="mlr:MELLADRAFT_69742"/>
<protein>
    <submittedName>
        <fullName evidence="2">Uncharacterized protein</fullName>
    </submittedName>
</protein>
<evidence type="ECO:0000313" key="2">
    <source>
        <dbReference type="EMBL" id="EGF97829.1"/>
    </source>
</evidence>
<feature type="region of interest" description="Disordered" evidence="1">
    <location>
        <begin position="193"/>
        <end position="228"/>
    </location>
</feature>
<dbReference type="VEuPathDB" id="FungiDB:MELLADRAFT_69742"/>
<dbReference type="InParanoid" id="F4SC04"/>
<reference evidence="3" key="1">
    <citation type="journal article" date="2011" name="Proc. Natl. Acad. Sci. U.S.A.">
        <title>Obligate biotrophy features unraveled by the genomic analysis of rust fungi.</title>
        <authorList>
            <person name="Duplessis S."/>
            <person name="Cuomo C.A."/>
            <person name="Lin Y.-C."/>
            <person name="Aerts A."/>
            <person name="Tisserant E."/>
            <person name="Veneault-Fourrey C."/>
            <person name="Joly D.L."/>
            <person name="Hacquard S."/>
            <person name="Amselem J."/>
            <person name="Cantarel B.L."/>
            <person name="Chiu R."/>
            <person name="Coutinho P.M."/>
            <person name="Feau N."/>
            <person name="Field M."/>
            <person name="Frey P."/>
            <person name="Gelhaye E."/>
            <person name="Goldberg J."/>
            <person name="Grabherr M.G."/>
            <person name="Kodira C.D."/>
            <person name="Kohler A."/>
            <person name="Kuees U."/>
            <person name="Lindquist E.A."/>
            <person name="Lucas S.M."/>
            <person name="Mago R."/>
            <person name="Mauceli E."/>
            <person name="Morin E."/>
            <person name="Murat C."/>
            <person name="Pangilinan J.L."/>
            <person name="Park R."/>
            <person name="Pearson M."/>
            <person name="Quesneville H."/>
            <person name="Rouhier N."/>
            <person name="Sakthikumar S."/>
            <person name="Salamov A.A."/>
            <person name="Schmutz J."/>
            <person name="Selles B."/>
            <person name="Shapiro H."/>
            <person name="Tanguay P."/>
            <person name="Tuskan G.A."/>
            <person name="Henrissat B."/>
            <person name="Van de Peer Y."/>
            <person name="Rouze P."/>
            <person name="Ellis J.G."/>
            <person name="Dodds P.N."/>
            <person name="Schein J.E."/>
            <person name="Zhong S."/>
            <person name="Hamelin R.C."/>
            <person name="Grigoriev I.V."/>
            <person name="Szabo L.J."/>
            <person name="Martin F."/>
        </authorList>
    </citation>
    <scope>NUCLEOTIDE SEQUENCE [LARGE SCALE GENOMIC DNA]</scope>
    <source>
        <strain evidence="3">98AG31 / pathotype 3-4-7</strain>
    </source>
</reference>
<proteinExistence type="predicted"/>
<dbReference type="RefSeq" id="XP_007418892.1">
    <property type="nucleotide sequence ID" value="XM_007418830.1"/>
</dbReference>
<dbReference type="GeneID" id="18931309"/>
<organism evidence="3">
    <name type="scientific">Melampsora larici-populina (strain 98AG31 / pathotype 3-4-7)</name>
    <name type="common">Poplar leaf rust fungus</name>
    <dbReference type="NCBI Taxonomy" id="747676"/>
    <lineage>
        <taxon>Eukaryota</taxon>
        <taxon>Fungi</taxon>
        <taxon>Dikarya</taxon>
        <taxon>Basidiomycota</taxon>
        <taxon>Pucciniomycotina</taxon>
        <taxon>Pucciniomycetes</taxon>
        <taxon>Pucciniales</taxon>
        <taxon>Melampsoraceae</taxon>
        <taxon>Melampsora</taxon>
    </lineage>
</organism>
<name>F4SC04_MELLP</name>
<gene>
    <name evidence="2" type="ORF">MELLADRAFT_69742</name>
</gene>
<dbReference type="HOGENOM" id="CLU_1215023_0_0_1"/>
<evidence type="ECO:0000313" key="3">
    <source>
        <dbReference type="Proteomes" id="UP000001072"/>
    </source>
</evidence>
<dbReference type="Proteomes" id="UP000001072">
    <property type="component" value="Unassembled WGS sequence"/>
</dbReference>
<dbReference type="EMBL" id="GL883197">
    <property type="protein sequence ID" value="EGF97829.1"/>
    <property type="molecule type" value="Genomic_DNA"/>
</dbReference>
<feature type="compositionally biased region" description="Basic and acidic residues" evidence="1">
    <location>
        <begin position="197"/>
        <end position="219"/>
    </location>
</feature>
<keyword evidence="3" id="KW-1185">Reference proteome</keyword>